<dbReference type="PANTHER" id="PTHR47649:SF1">
    <property type="entry name" value="RIBONUCLEASE D"/>
    <property type="match status" value="1"/>
</dbReference>
<evidence type="ECO:0000259" key="1">
    <source>
        <dbReference type="PROSITE" id="PS50967"/>
    </source>
</evidence>
<sequence length="391" mass="43735">MVLKTPPIPEPGEHLWLREPAELDAWIAAVPDGTPVAIDSEFERTSTFFAIPGLVQIATEDSARLVEPAAVEGSAAFRTWLGDPTQPKWLYAMSEDIELFREWLGESVAGALDIQIAAALAGEGMSVGYARLVEALFGVALGKEETRSDWLRRPLSEAQQRYALADVLYLIPMAGYLLERLDQLGLKTALAEESDRFVHDLQSQSSPERYYLRLRGGWRLSRSQQDALQALCEWREKEARKRDKPRSRLVSDKMLLEVAGRMPTELGHFSGLRELNPVVVRKHGEAMLACIEGSRQRSEPLASYIDGPLTQREQTVYSEVKGLVQQCCESGSIPPEFFAPRKKLEAAVREGIQQQSVPELLASGWRGELLQRCMPDLQRIFQSSSKSTQAQ</sequence>
<dbReference type="Proteomes" id="UP000298049">
    <property type="component" value="Chromosome"/>
</dbReference>
<evidence type="ECO:0000313" key="3">
    <source>
        <dbReference type="Proteomes" id="UP000298049"/>
    </source>
</evidence>
<dbReference type="GO" id="GO:0008408">
    <property type="term" value="F:3'-5' exonuclease activity"/>
    <property type="evidence" value="ECO:0007669"/>
    <property type="project" value="InterPro"/>
</dbReference>
<dbReference type="GO" id="GO:0003676">
    <property type="term" value="F:nucleic acid binding"/>
    <property type="evidence" value="ECO:0007669"/>
    <property type="project" value="InterPro"/>
</dbReference>
<dbReference type="InterPro" id="IPR002562">
    <property type="entry name" value="3'-5'_exonuclease_dom"/>
</dbReference>
<dbReference type="InterPro" id="IPR036397">
    <property type="entry name" value="RNaseH_sf"/>
</dbReference>
<dbReference type="SMART" id="SM00341">
    <property type="entry name" value="HRDC"/>
    <property type="match status" value="1"/>
</dbReference>
<evidence type="ECO:0000313" key="2">
    <source>
        <dbReference type="EMBL" id="QCF26262.1"/>
    </source>
</evidence>
<dbReference type="Pfam" id="PF00570">
    <property type="entry name" value="HRDC"/>
    <property type="match status" value="1"/>
</dbReference>
<dbReference type="Pfam" id="PF21293">
    <property type="entry name" value="RNAseD_HRDC_C"/>
    <property type="match status" value="1"/>
</dbReference>
<dbReference type="InterPro" id="IPR048579">
    <property type="entry name" value="RNAseD_HRDC_C"/>
</dbReference>
<dbReference type="EMBL" id="CP031093">
    <property type="protein sequence ID" value="QCF26262.1"/>
    <property type="molecule type" value="Genomic_DNA"/>
</dbReference>
<dbReference type="InterPro" id="IPR002121">
    <property type="entry name" value="HRDC_dom"/>
</dbReference>
<dbReference type="GO" id="GO:0006139">
    <property type="term" value="P:nucleobase-containing compound metabolic process"/>
    <property type="evidence" value="ECO:0007669"/>
    <property type="project" value="InterPro"/>
</dbReference>
<proteinExistence type="predicted"/>
<dbReference type="Gene3D" id="3.30.420.10">
    <property type="entry name" value="Ribonuclease H-like superfamily/Ribonuclease H"/>
    <property type="match status" value="1"/>
</dbReference>
<dbReference type="Pfam" id="PF01612">
    <property type="entry name" value="DNA_pol_A_exo1"/>
    <property type="match status" value="1"/>
</dbReference>
<dbReference type="PROSITE" id="PS50967">
    <property type="entry name" value="HRDC"/>
    <property type="match status" value="1"/>
</dbReference>
<dbReference type="KEGG" id="hmi:soil367_10135"/>
<protein>
    <submittedName>
        <fullName evidence="2">Ribonuclease D</fullName>
    </submittedName>
</protein>
<gene>
    <name evidence="2" type="ORF">soil367_10135</name>
</gene>
<keyword evidence="3" id="KW-1185">Reference proteome</keyword>
<dbReference type="OrthoDB" id="9800549at2"/>
<dbReference type="RefSeq" id="WP_136548982.1">
    <property type="nucleotide sequence ID" value="NZ_CP031093.1"/>
</dbReference>
<dbReference type="Gene3D" id="1.10.150.80">
    <property type="entry name" value="HRDC domain"/>
    <property type="match status" value="2"/>
</dbReference>
<dbReference type="InterPro" id="IPR010997">
    <property type="entry name" value="HRDC-like_sf"/>
</dbReference>
<dbReference type="InterPro" id="IPR051086">
    <property type="entry name" value="RNase_D-like"/>
</dbReference>
<dbReference type="InterPro" id="IPR044876">
    <property type="entry name" value="HRDC_dom_sf"/>
</dbReference>
<dbReference type="SMART" id="SM00474">
    <property type="entry name" value="35EXOc"/>
    <property type="match status" value="1"/>
</dbReference>
<feature type="domain" description="HRDC" evidence="1">
    <location>
        <begin position="221"/>
        <end position="301"/>
    </location>
</feature>
<dbReference type="GO" id="GO:0000166">
    <property type="term" value="F:nucleotide binding"/>
    <property type="evidence" value="ECO:0007669"/>
    <property type="project" value="InterPro"/>
</dbReference>
<dbReference type="PANTHER" id="PTHR47649">
    <property type="entry name" value="RIBONUCLEASE D"/>
    <property type="match status" value="1"/>
</dbReference>
<dbReference type="SUPFAM" id="SSF53098">
    <property type="entry name" value="Ribonuclease H-like"/>
    <property type="match status" value="1"/>
</dbReference>
<organism evidence="2 3">
    <name type="scientific">Hydrocarboniclastica marina</name>
    <dbReference type="NCBI Taxonomy" id="2259620"/>
    <lineage>
        <taxon>Bacteria</taxon>
        <taxon>Pseudomonadati</taxon>
        <taxon>Pseudomonadota</taxon>
        <taxon>Gammaproteobacteria</taxon>
        <taxon>Alteromonadales</taxon>
        <taxon>Alteromonadaceae</taxon>
        <taxon>Hydrocarboniclastica</taxon>
    </lineage>
</organism>
<dbReference type="InterPro" id="IPR012337">
    <property type="entry name" value="RNaseH-like_sf"/>
</dbReference>
<reference evidence="2 3" key="1">
    <citation type="submission" date="2018-07" db="EMBL/GenBank/DDBJ databases">
        <title>Marsedoiliclastica nanhaica gen. nov. sp. nov., a novel marine hydrocarbonoclastic bacterium isolated from an in-situ enriched hydrocarbon-degrading consortium in deep-sea sediment.</title>
        <authorList>
            <person name="Dong C."/>
            <person name="Ma T."/>
            <person name="Liu R."/>
            <person name="Shao Z."/>
        </authorList>
    </citation>
    <scope>NUCLEOTIDE SEQUENCE [LARGE SCALE GENOMIC DNA]</scope>
    <source>
        <strain evidence="3">soil36-7</strain>
    </source>
</reference>
<accession>A0A4P7XIV7</accession>
<name>A0A4P7XIV7_9ALTE</name>
<dbReference type="AlphaFoldDB" id="A0A4P7XIV7"/>
<dbReference type="SUPFAM" id="SSF47819">
    <property type="entry name" value="HRDC-like"/>
    <property type="match status" value="2"/>
</dbReference>
<dbReference type="CDD" id="cd06142">
    <property type="entry name" value="RNaseD_exo"/>
    <property type="match status" value="1"/>
</dbReference>